<dbReference type="SUPFAM" id="SSF56176">
    <property type="entry name" value="FAD-binding/transporter-associated domain-like"/>
    <property type="match status" value="1"/>
</dbReference>
<dbReference type="EMBL" id="AP021889">
    <property type="protein sequence ID" value="BBP46514.1"/>
    <property type="molecule type" value="Genomic_DNA"/>
</dbReference>
<dbReference type="PANTHER" id="PTHR11748">
    <property type="entry name" value="D-LACTATE DEHYDROGENASE"/>
    <property type="match status" value="1"/>
</dbReference>
<evidence type="ECO:0000256" key="1">
    <source>
        <dbReference type="ARBA" id="ARBA00022827"/>
    </source>
</evidence>
<dbReference type="KEGG" id="tse:THMIRHAS_18870"/>
<name>A0A6F8PWY2_9GAMM</name>
<dbReference type="PROSITE" id="PS51387">
    <property type="entry name" value="FAD_PCMH"/>
    <property type="match status" value="1"/>
</dbReference>
<dbReference type="GO" id="GO:0071949">
    <property type="term" value="F:FAD binding"/>
    <property type="evidence" value="ECO:0007669"/>
    <property type="project" value="InterPro"/>
</dbReference>
<proteinExistence type="predicted"/>
<dbReference type="Pfam" id="PF01565">
    <property type="entry name" value="FAD_binding_4"/>
    <property type="match status" value="1"/>
</dbReference>
<reference evidence="4" key="1">
    <citation type="submission" date="2019-11" db="EMBL/GenBank/DDBJ databases">
        <title>Isolation and characterization of two novel species in the genus Thiomicrorhabdus.</title>
        <authorList>
            <person name="Mochizuki J."/>
            <person name="Kojima H."/>
            <person name="Fukui M."/>
        </authorList>
    </citation>
    <scope>NUCLEOTIDE SEQUENCE [LARGE SCALE GENOMIC DNA]</scope>
    <source>
        <strain evidence="4">aks77</strain>
    </source>
</reference>
<organism evidence="3 4">
    <name type="scientific">Thiosulfatimonas sediminis</name>
    <dbReference type="NCBI Taxonomy" id="2675054"/>
    <lineage>
        <taxon>Bacteria</taxon>
        <taxon>Pseudomonadati</taxon>
        <taxon>Pseudomonadota</taxon>
        <taxon>Gammaproteobacteria</taxon>
        <taxon>Thiotrichales</taxon>
        <taxon>Piscirickettsiaceae</taxon>
        <taxon>Thiosulfatimonas</taxon>
    </lineage>
</organism>
<keyword evidence="1" id="KW-0285">Flavoprotein</keyword>
<dbReference type="InterPro" id="IPR016166">
    <property type="entry name" value="FAD-bd_PCMH"/>
</dbReference>
<evidence type="ECO:0000259" key="2">
    <source>
        <dbReference type="PROSITE" id="PS51387"/>
    </source>
</evidence>
<dbReference type="Proteomes" id="UP000501726">
    <property type="component" value="Chromosome"/>
</dbReference>
<accession>A0A6F8PWY2</accession>
<dbReference type="RefSeq" id="WP_173273205.1">
    <property type="nucleotide sequence ID" value="NZ_AP021889.1"/>
</dbReference>
<dbReference type="PANTHER" id="PTHR11748:SF103">
    <property type="entry name" value="GLYCOLATE OXIDASE SUBUNIT GLCE"/>
    <property type="match status" value="1"/>
</dbReference>
<evidence type="ECO:0000313" key="4">
    <source>
        <dbReference type="Proteomes" id="UP000501726"/>
    </source>
</evidence>
<dbReference type="InterPro" id="IPR036318">
    <property type="entry name" value="FAD-bd_PCMH-like_sf"/>
</dbReference>
<feature type="domain" description="FAD-binding PCMH-type" evidence="2">
    <location>
        <begin position="1"/>
        <end position="167"/>
    </location>
</feature>
<protein>
    <submittedName>
        <fullName evidence="3">Glycolate oxidase subunit GlcE</fullName>
    </submittedName>
</protein>
<dbReference type="InterPro" id="IPR006094">
    <property type="entry name" value="Oxid_FAD_bind_N"/>
</dbReference>
<keyword evidence="1" id="KW-0274">FAD</keyword>
<dbReference type="Gene3D" id="3.30.465.10">
    <property type="match status" value="1"/>
</dbReference>
<dbReference type="AlphaFoldDB" id="A0A6F8PWY2"/>
<evidence type="ECO:0000313" key="3">
    <source>
        <dbReference type="EMBL" id="BBP46514.1"/>
    </source>
</evidence>
<dbReference type="InterPro" id="IPR016169">
    <property type="entry name" value="FAD-bd_PCMH_sub2"/>
</dbReference>
<sequence>MQQQFNQMAEQIKEAAVDQKTLQIVGGGSKVPLKNDAELLSMAAYSGVLSYEPSELVITVRAGTTLSELHQVLAEKNQMVAFEPPEYGNSTIGGTYACALTGPAKPFRGKLRDYVLGTKLLDGQGRELNFGGKMIKNVAGYDVSRMLAGSKGSMALVTELSLKVVPLVEEVTYRIEMPECDAIVLMNQMAGTSLPLSGSAYYRGYFYYRVMGAHPKQTNRVGVEAVDNSIWQILNPFKPVLQPGQKLWRLDVESTNPCIDGTLAVGMGGTRRWISSKNKPEHPYVTLWDDRFLPRHNDGKGVKKIKQGLKKVFDPHHVFKDL</sequence>
<keyword evidence="4" id="KW-1185">Reference proteome</keyword>
<gene>
    <name evidence="3" type="primary">glcE</name>
    <name evidence="3" type="ORF">THMIRHAS_18870</name>
</gene>